<keyword evidence="2" id="KW-1185">Reference proteome</keyword>
<dbReference type="AlphaFoldDB" id="A0A1N6K250"/>
<protein>
    <submittedName>
        <fullName evidence="1">Uncharacterized protein</fullName>
    </submittedName>
</protein>
<organism evidence="1 2">
    <name type="scientific">Chitinophaga niabensis</name>
    <dbReference type="NCBI Taxonomy" id="536979"/>
    <lineage>
        <taxon>Bacteria</taxon>
        <taxon>Pseudomonadati</taxon>
        <taxon>Bacteroidota</taxon>
        <taxon>Chitinophagia</taxon>
        <taxon>Chitinophagales</taxon>
        <taxon>Chitinophagaceae</taxon>
        <taxon>Chitinophaga</taxon>
    </lineage>
</organism>
<reference evidence="1 2" key="1">
    <citation type="submission" date="2016-11" db="EMBL/GenBank/DDBJ databases">
        <authorList>
            <person name="Jaros S."/>
            <person name="Januszkiewicz K."/>
            <person name="Wedrychowicz H."/>
        </authorList>
    </citation>
    <scope>NUCLEOTIDE SEQUENCE [LARGE SCALE GENOMIC DNA]</scope>
    <source>
        <strain evidence="1 2">DSM 24787</strain>
    </source>
</reference>
<gene>
    <name evidence="1" type="ORF">SAMN04488055_4925</name>
</gene>
<dbReference type="EMBL" id="FSRA01000002">
    <property type="protein sequence ID" value="SIO50601.1"/>
    <property type="molecule type" value="Genomic_DNA"/>
</dbReference>
<proteinExistence type="predicted"/>
<evidence type="ECO:0000313" key="1">
    <source>
        <dbReference type="EMBL" id="SIO50601.1"/>
    </source>
</evidence>
<evidence type="ECO:0000313" key="2">
    <source>
        <dbReference type="Proteomes" id="UP000185003"/>
    </source>
</evidence>
<sequence length="43" mass="4848">MQTLVAVQKYSLASPGDYTILLNLYPILEFFAVYADSYPICTN</sequence>
<dbReference type="STRING" id="536979.SAMN04488055_4925"/>
<name>A0A1N6K250_9BACT</name>
<accession>A0A1N6K250</accession>
<dbReference type="Proteomes" id="UP000185003">
    <property type="component" value="Unassembled WGS sequence"/>
</dbReference>